<sequence>MLSRQDLDFTGLVRPGDVILCGQGTAEPLTLTRRLVAQKDAIGPFTCFLGVCLSGTFAPELTGGIAFRAYGAVGTSAALSRAGRLDILPWHYSRIEGAFASGELRADVVLLQLAPPPAGRSGWSLSLANDYVAAAARHARAVIAEVNPDAPWTRGAGWEGREPDILVAADGPPQELQPARFGEAEGRIARHVAGLIPDGACLQFGVGATPVAALSGLRGHRDLGIHSGVIGDVCVDLIEAGAVTNARKPCDRGITVTNTVLGTARLFRHVHDNPDVEVRRAAHTHDHRTIAAIPTFRAINSAVEVDLTGQVNAEVAGGSYVGAVGGQLDFVRGALAGEGGRSIIALPATARGGQASRIVPRLETVTLPRSDADLVVTEHGVADLRGATLSERVTRMIGIAAPAFREELARAWRDREGRHAA</sequence>
<dbReference type="AlphaFoldDB" id="A0A849I9L3"/>
<dbReference type="GO" id="GO:0008775">
    <property type="term" value="F:acetate CoA-transferase activity"/>
    <property type="evidence" value="ECO:0007669"/>
    <property type="project" value="InterPro"/>
</dbReference>
<keyword evidence="3" id="KW-1185">Reference proteome</keyword>
<dbReference type="InterPro" id="IPR046433">
    <property type="entry name" value="ActCoA_hydro"/>
</dbReference>
<dbReference type="InterPro" id="IPR038460">
    <property type="entry name" value="AcetylCoA_hyd_C_sf"/>
</dbReference>
<dbReference type="InterPro" id="IPR026888">
    <property type="entry name" value="AcetylCoA_hyd_C"/>
</dbReference>
<name>A0A849I9L3_9HYPH</name>
<feature type="domain" description="Acetyl-CoA hydrolase/transferase C-terminal" evidence="1">
    <location>
        <begin position="262"/>
        <end position="410"/>
    </location>
</feature>
<organism evidence="2 3">
    <name type="scientific">Enterovirga aerilata</name>
    <dbReference type="NCBI Taxonomy" id="2730920"/>
    <lineage>
        <taxon>Bacteria</taxon>
        <taxon>Pseudomonadati</taxon>
        <taxon>Pseudomonadota</taxon>
        <taxon>Alphaproteobacteria</taxon>
        <taxon>Hyphomicrobiales</taxon>
        <taxon>Methylobacteriaceae</taxon>
        <taxon>Enterovirga</taxon>
    </lineage>
</organism>
<dbReference type="EMBL" id="JABEPP010000003">
    <property type="protein sequence ID" value="NNM72770.1"/>
    <property type="molecule type" value="Genomic_DNA"/>
</dbReference>
<evidence type="ECO:0000259" key="1">
    <source>
        <dbReference type="Pfam" id="PF13336"/>
    </source>
</evidence>
<proteinExistence type="predicted"/>
<dbReference type="SUPFAM" id="SSF100950">
    <property type="entry name" value="NagB/RpiA/CoA transferase-like"/>
    <property type="match status" value="2"/>
</dbReference>
<dbReference type="Gene3D" id="3.40.1080.10">
    <property type="entry name" value="Glutaconate Coenzyme A-transferase"/>
    <property type="match status" value="1"/>
</dbReference>
<evidence type="ECO:0000313" key="3">
    <source>
        <dbReference type="Proteomes" id="UP000564885"/>
    </source>
</evidence>
<dbReference type="Gene3D" id="3.40.1080.20">
    <property type="entry name" value="Acetyl-CoA hydrolase/transferase C-terminal domain"/>
    <property type="match status" value="1"/>
</dbReference>
<dbReference type="Proteomes" id="UP000564885">
    <property type="component" value="Unassembled WGS sequence"/>
</dbReference>
<dbReference type="InterPro" id="IPR037171">
    <property type="entry name" value="NagB/RpiA_transferase-like"/>
</dbReference>
<dbReference type="Gene3D" id="3.30.750.70">
    <property type="entry name" value="4-hydroxybutyrate coenzyme like domains"/>
    <property type="match status" value="1"/>
</dbReference>
<dbReference type="PANTHER" id="PTHR21432:SF20">
    <property type="entry name" value="ACETYL-COA HYDROLASE"/>
    <property type="match status" value="1"/>
</dbReference>
<gene>
    <name evidence="2" type="ORF">HJG44_10315</name>
</gene>
<protein>
    <submittedName>
        <fullName evidence="2">4-hydroxybutyrate CoA-transferase</fullName>
    </submittedName>
</protein>
<evidence type="ECO:0000313" key="2">
    <source>
        <dbReference type="EMBL" id="NNM72770.1"/>
    </source>
</evidence>
<keyword evidence="2" id="KW-0808">Transferase</keyword>
<dbReference type="PANTHER" id="PTHR21432">
    <property type="entry name" value="ACETYL-COA HYDROLASE-RELATED"/>
    <property type="match status" value="1"/>
</dbReference>
<accession>A0A849I9L3</accession>
<dbReference type="GO" id="GO:0006083">
    <property type="term" value="P:acetate metabolic process"/>
    <property type="evidence" value="ECO:0007669"/>
    <property type="project" value="InterPro"/>
</dbReference>
<reference evidence="2 3" key="1">
    <citation type="submission" date="2020-04" db="EMBL/GenBank/DDBJ databases">
        <title>Enterovirga sp. isolate from soil.</title>
        <authorList>
            <person name="Chea S."/>
            <person name="Kim D.-U."/>
        </authorList>
    </citation>
    <scope>NUCLEOTIDE SEQUENCE [LARGE SCALE GENOMIC DNA]</scope>
    <source>
        <strain evidence="2 3">DB1703</strain>
    </source>
</reference>
<comment type="caution">
    <text evidence="2">The sequence shown here is derived from an EMBL/GenBank/DDBJ whole genome shotgun (WGS) entry which is preliminary data.</text>
</comment>
<dbReference type="Pfam" id="PF13336">
    <property type="entry name" value="AcetylCoA_hyd_C"/>
    <property type="match status" value="1"/>
</dbReference>